<proteinExistence type="predicted"/>
<sequence>MSGKRKQGSNPQPEVSQYGCTIISKPRQCKTGPNPKKFAAVFNLHIRTGNDSAYATEDSMNLQQIHILTMPGTKPAATPNLHRPNHSSRGGSRDGKGLLSDTNRQKDHNAPSVSKPKPTSSDGEKLLKDPKTNDFAQERLWKTTAAAQLCHQVSFTSRLRFEMQNKNLEMKMLSHTVAKAVMQFWHSVELLLDKDVHDHNSVDSRSHGISSQAEAPTTPDKIFDSGTVDMSWEEHLTEESLFYQVPHTAMETYRKSIESHFLQCEKTGISIQEEVETSIYDTGAEFGCEDVAYDEDEGETSTYYLLGTYESRRSLKSVQKKHKNRIKAYTQRAIEIGTDLPYAHYSTGAHPSVLSGSRSANLNVGTVPTRRLRTASRRRVVSPFAVVTGTVQALAKTDAASSGDSNSFQDDQYTLHVGSQLQKSMEVESVGDFEKQSPYDHSET</sequence>
<keyword evidence="3" id="KW-1185">Reference proteome</keyword>
<dbReference type="AlphaFoldDB" id="A0A9D4WLS2"/>
<protein>
    <submittedName>
        <fullName evidence="2">Uncharacterized protein</fullName>
    </submittedName>
</protein>
<evidence type="ECO:0000313" key="2">
    <source>
        <dbReference type="EMBL" id="KAI5404651.1"/>
    </source>
</evidence>
<comment type="caution">
    <text evidence="2">The sequence shown here is derived from an EMBL/GenBank/DDBJ whole genome shotgun (WGS) entry which is preliminary data.</text>
</comment>
<feature type="region of interest" description="Disordered" evidence="1">
    <location>
        <begin position="425"/>
        <end position="444"/>
    </location>
</feature>
<feature type="region of interest" description="Disordered" evidence="1">
    <location>
        <begin position="72"/>
        <end position="131"/>
    </location>
</feature>
<dbReference type="Gramene" id="Psat05G0170600-T1">
    <property type="protein sequence ID" value="KAI5404651.1"/>
    <property type="gene ID" value="KIW84_051706"/>
</dbReference>
<dbReference type="PANTHER" id="PTHR46774">
    <property type="entry name" value="CHROMATIN MODIFICATION-RELATED PROTEIN EAF1 A-RELATED"/>
    <property type="match status" value="1"/>
</dbReference>
<evidence type="ECO:0000256" key="1">
    <source>
        <dbReference type="SAM" id="MobiDB-lite"/>
    </source>
</evidence>
<reference evidence="2 3" key="1">
    <citation type="journal article" date="2022" name="Nat. Genet.">
        <title>Improved pea reference genome and pan-genome highlight genomic features and evolutionary characteristics.</title>
        <authorList>
            <person name="Yang T."/>
            <person name="Liu R."/>
            <person name="Luo Y."/>
            <person name="Hu S."/>
            <person name="Wang D."/>
            <person name="Wang C."/>
            <person name="Pandey M.K."/>
            <person name="Ge S."/>
            <person name="Xu Q."/>
            <person name="Li N."/>
            <person name="Li G."/>
            <person name="Huang Y."/>
            <person name="Saxena R.K."/>
            <person name="Ji Y."/>
            <person name="Li M."/>
            <person name="Yan X."/>
            <person name="He Y."/>
            <person name="Liu Y."/>
            <person name="Wang X."/>
            <person name="Xiang C."/>
            <person name="Varshney R.K."/>
            <person name="Ding H."/>
            <person name="Gao S."/>
            <person name="Zong X."/>
        </authorList>
    </citation>
    <scope>NUCLEOTIDE SEQUENCE [LARGE SCALE GENOMIC DNA]</scope>
    <source>
        <strain evidence="2 3">cv. Zhongwan 6</strain>
    </source>
</reference>
<gene>
    <name evidence="2" type="ORF">KIW84_051706</name>
</gene>
<dbReference type="EMBL" id="JAMSHJ010000005">
    <property type="protein sequence ID" value="KAI5404651.1"/>
    <property type="molecule type" value="Genomic_DNA"/>
</dbReference>
<feature type="region of interest" description="Disordered" evidence="1">
    <location>
        <begin position="201"/>
        <end position="220"/>
    </location>
</feature>
<dbReference type="Proteomes" id="UP001058974">
    <property type="component" value="Chromosome 5"/>
</dbReference>
<feature type="compositionally biased region" description="Basic and acidic residues" evidence="1">
    <location>
        <begin position="432"/>
        <end position="444"/>
    </location>
</feature>
<dbReference type="InterPro" id="IPR044798">
    <property type="entry name" value="EAF1A/B"/>
</dbReference>
<feature type="compositionally biased region" description="Basic and acidic residues" evidence="1">
    <location>
        <begin position="122"/>
        <end position="131"/>
    </location>
</feature>
<organism evidence="2 3">
    <name type="scientific">Pisum sativum</name>
    <name type="common">Garden pea</name>
    <name type="synonym">Lathyrus oleraceus</name>
    <dbReference type="NCBI Taxonomy" id="3888"/>
    <lineage>
        <taxon>Eukaryota</taxon>
        <taxon>Viridiplantae</taxon>
        <taxon>Streptophyta</taxon>
        <taxon>Embryophyta</taxon>
        <taxon>Tracheophyta</taxon>
        <taxon>Spermatophyta</taxon>
        <taxon>Magnoliopsida</taxon>
        <taxon>eudicotyledons</taxon>
        <taxon>Gunneridae</taxon>
        <taxon>Pentapetalae</taxon>
        <taxon>rosids</taxon>
        <taxon>fabids</taxon>
        <taxon>Fabales</taxon>
        <taxon>Fabaceae</taxon>
        <taxon>Papilionoideae</taxon>
        <taxon>50 kb inversion clade</taxon>
        <taxon>NPAAA clade</taxon>
        <taxon>Hologalegina</taxon>
        <taxon>IRL clade</taxon>
        <taxon>Fabeae</taxon>
        <taxon>Lathyrus</taxon>
    </lineage>
</organism>
<name>A0A9D4WLS2_PEA</name>
<dbReference type="GO" id="GO:0035267">
    <property type="term" value="C:NuA4 histone acetyltransferase complex"/>
    <property type="evidence" value="ECO:0007669"/>
    <property type="project" value="InterPro"/>
</dbReference>
<dbReference type="PANTHER" id="PTHR46774:SF3">
    <property type="entry name" value="CHROMATIN MODIFICATION-RELATED PROTEIN EAF1 A-RELATED"/>
    <property type="match status" value="1"/>
</dbReference>
<evidence type="ECO:0000313" key="3">
    <source>
        <dbReference type="Proteomes" id="UP001058974"/>
    </source>
</evidence>
<accession>A0A9D4WLS2</accession>